<accession>A0A0U5GFI2</accession>
<name>A0A0U5GFI2_ASPCI</name>
<comment type="similarity">
    <text evidence="1 4">Belongs to the D-isomer specific 2-hydroxyacid dehydrogenase family.</text>
</comment>
<dbReference type="InterPro" id="IPR050418">
    <property type="entry name" value="D-iso_2-hydroxyacid_DH_PdxB"/>
</dbReference>
<dbReference type="OrthoDB" id="298012at2759"/>
<dbReference type="CDD" id="cd05198">
    <property type="entry name" value="formate_dh_like"/>
    <property type="match status" value="1"/>
</dbReference>
<organism evidence="7 8">
    <name type="scientific">Aspergillus calidoustus</name>
    <dbReference type="NCBI Taxonomy" id="454130"/>
    <lineage>
        <taxon>Eukaryota</taxon>
        <taxon>Fungi</taxon>
        <taxon>Dikarya</taxon>
        <taxon>Ascomycota</taxon>
        <taxon>Pezizomycotina</taxon>
        <taxon>Eurotiomycetes</taxon>
        <taxon>Eurotiomycetidae</taxon>
        <taxon>Eurotiales</taxon>
        <taxon>Aspergillaceae</taxon>
        <taxon>Aspergillus</taxon>
        <taxon>Aspergillus subgen. Nidulantes</taxon>
    </lineage>
</organism>
<feature type="domain" description="D-isomer specific 2-hydroxyacid dehydrogenase NAD-binding" evidence="6">
    <location>
        <begin position="117"/>
        <end position="303"/>
    </location>
</feature>
<feature type="domain" description="D-isomer specific 2-hydroxyacid dehydrogenase catalytic" evidence="5">
    <location>
        <begin position="40"/>
        <end position="327"/>
    </location>
</feature>
<keyword evidence="2 4" id="KW-0560">Oxidoreductase</keyword>
<dbReference type="STRING" id="454130.A0A0U5GFI2"/>
<dbReference type="Pfam" id="PF00389">
    <property type="entry name" value="2-Hacid_dh"/>
    <property type="match status" value="1"/>
</dbReference>
<evidence type="ECO:0000259" key="6">
    <source>
        <dbReference type="Pfam" id="PF02826"/>
    </source>
</evidence>
<gene>
    <name evidence="7" type="ORF">ASPCAL12669</name>
</gene>
<sequence length="334" mass="36275">MPLPSAEHHHMVFLQGDVLQIPQFDLPAPLTYSQTVYNWTTAAQVPERIRDASIIALSAVRIDAHALSPEVSPHLKLIVMVATGYDCIDLEACRKRGIVVSNCPNSNIEAVSEHAIGMYFAARRKLLDMHVATRAGKWRQKGLLMLDYVDKDGTPPLTCQDEVAGIIGNGSVGKRIAMLASNLGMKVIISDRKSSTATDSSREPFESVIKQSTVLFVAVPLLDSTRNFISTPEFESMSPHAVLVNVSRGGTVDEEALVKALREGKISGAATDVFREEPAGPENSPLVAEDAKDLNIIATPHLAWLSQRTAVNYATKLKLAIDGWCRGQPVNVVS</sequence>
<evidence type="ECO:0000256" key="2">
    <source>
        <dbReference type="ARBA" id="ARBA00023002"/>
    </source>
</evidence>
<evidence type="ECO:0000256" key="3">
    <source>
        <dbReference type="ARBA" id="ARBA00023027"/>
    </source>
</evidence>
<dbReference type="GO" id="GO:0051287">
    <property type="term" value="F:NAD binding"/>
    <property type="evidence" value="ECO:0007669"/>
    <property type="project" value="InterPro"/>
</dbReference>
<evidence type="ECO:0000313" key="7">
    <source>
        <dbReference type="EMBL" id="CEL09534.1"/>
    </source>
</evidence>
<evidence type="ECO:0000313" key="8">
    <source>
        <dbReference type="Proteomes" id="UP000054771"/>
    </source>
</evidence>
<evidence type="ECO:0000259" key="5">
    <source>
        <dbReference type="Pfam" id="PF00389"/>
    </source>
</evidence>
<dbReference type="SUPFAM" id="SSF52283">
    <property type="entry name" value="Formate/glycerate dehydrogenase catalytic domain-like"/>
    <property type="match status" value="1"/>
</dbReference>
<dbReference type="InterPro" id="IPR036291">
    <property type="entry name" value="NAD(P)-bd_dom_sf"/>
</dbReference>
<dbReference type="OMA" id="LANYSQM"/>
<keyword evidence="3" id="KW-0520">NAD</keyword>
<dbReference type="EMBL" id="CDMC01000014">
    <property type="protein sequence ID" value="CEL09534.1"/>
    <property type="molecule type" value="Genomic_DNA"/>
</dbReference>
<dbReference type="PANTHER" id="PTHR43761">
    <property type="entry name" value="D-ISOMER SPECIFIC 2-HYDROXYACID DEHYDROGENASE FAMILY PROTEIN (AFU_ORTHOLOGUE AFUA_1G13630)"/>
    <property type="match status" value="1"/>
</dbReference>
<dbReference type="AlphaFoldDB" id="A0A0U5GFI2"/>
<dbReference type="Pfam" id="PF02826">
    <property type="entry name" value="2-Hacid_dh_C"/>
    <property type="match status" value="1"/>
</dbReference>
<dbReference type="SUPFAM" id="SSF51735">
    <property type="entry name" value="NAD(P)-binding Rossmann-fold domains"/>
    <property type="match status" value="1"/>
</dbReference>
<dbReference type="Gene3D" id="3.40.50.720">
    <property type="entry name" value="NAD(P)-binding Rossmann-like Domain"/>
    <property type="match status" value="2"/>
</dbReference>
<protein>
    <submittedName>
        <fullName evidence="7">Putative D-isomer specific 2-hydroxyacid dehydrogenase family protein (AFU_orthologue AFUA_1G13630)</fullName>
    </submittedName>
</protein>
<dbReference type="PANTHER" id="PTHR43761:SF1">
    <property type="entry name" value="D-ISOMER SPECIFIC 2-HYDROXYACID DEHYDROGENASE CATALYTIC DOMAIN-CONTAINING PROTEIN-RELATED"/>
    <property type="match status" value="1"/>
</dbReference>
<dbReference type="Proteomes" id="UP000054771">
    <property type="component" value="Unassembled WGS sequence"/>
</dbReference>
<reference evidence="8" key="1">
    <citation type="journal article" date="2016" name="Genome Announc.">
        <title>Draft genome sequences of fungus Aspergillus calidoustus.</title>
        <authorList>
            <person name="Horn F."/>
            <person name="Linde J."/>
            <person name="Mattern D.J."/>
            <person name="Walther G."/>
            <person name="Guthke R."/>
            <person name="Scherlach K."/>
            <person name="Martin K."/>
            <person name="Brakhage A.A."/>
            <person name="Petzke L."/>
            <person name="Valiante V."/>
        </authorList>
    </citation>
    <scope>NUCLEOTIDE SEQUENCE [LARGE SCALE GENOMIC DNA]</scope>
    <source>
        <strain evidence="8">SF006504</strain>
    </source>
</reference>
<proteinExistence type="inferred from homology"/>
<evidence type="ECO:0000256" key="4">
    <source>
        <dbReference type="RuleBase" id="RU003719"/>
    </source>
</evidence>
<keyword evidence="8" id="KW-1185">Reference proteome</keyword>
<dbReference type="GO" id="GO:0016616">
    <property type="term" value="F:oxidoreductase activity, acting on the CH-OH group of donors, NAD or NADP as acceptor"/>
    <property type="evidence" value="ECO:0007669"/>
    <property type="project" value="InterPro"/>
</dbReference>
<dbReference type="InterPro" id="IPR006140">
    <property type="entry name" value="D-isomer_DH_NAD-bd"/>
</dbReference>
<dbReference type="InterPro" id="IPR006139">
    <property type="entry name" value="D-isomer_2_OHA_DH_cat_dom"/>
</dbReference>
<evidence type="ECO:0000256" key="1">
    <source>
        <dbReference type="ARBA" id="ARBA00005854"/>
    </source>
</evidence>